<comment type="caution">
    <text evidence="1">The sequence shown here is derived from an EMBL/GenBank/DDBJ whole genome shotgun (WGS) entry which is preliminary data.</text>
</comment>
<protein>
    <submittedName>
        <fullName evidence="1">Uncharacterized protein</fullName>
    </submittedName>
</protein>
<name>A0A848IFK3_9BURK</name>
<reference evidence="1 2" key="1">
    <citation type="submission" date="2020-04" db="EMBL/GenBank/DDBJ databases">
        <title>Paraburkholderia sp. RP-4-7 isolated from soil.</title>
        <authorList>
            <person name="Dahal R.H."/>
        </authorList>
    </citation>
    <scope>NUCLEOTIDE SEQUENCE [LARGE SCALE GENOMIC DNA]</scope>
    <source>
        <strain evidence="1 2">RP-4-7</strain>
    </source>
</reference>
<accession>A0A848IFK3</accession>
<dbReference type="AlphaFoldDB" id="A0A848IFK3"/>
<dbReference type="RefSeq" id="WP_169487864.1">
    <property type="nucleotide sequence ID" value="NZ_JABBGJ010000026.1"/>
</dbReference>
<evidence type="ECO:0000313" key="1">
    <source>
        <dbReference type="EMBL" id="NMM01002.1"/>
    </source>
</evidence>
<dbReference type="Proteomes" id="UP000544134">
    <property type="component" value="Unassembled WGS sequence"/>
</dbReference>
<proteinExistence type="predicted"/>
<dbReference type="EMBL" id="JABBGJ010000026">
    <property type="protein sequence ID" value="NMM01002.1"/>
    <property type="molecule type" value="Genomic_DNA"/>
</dbReference>
<sequence length="51" mass="5773">MADVDTRRLAATRIVASAAALFRATPPAREGLDGFPRRQRLPLLSMRLRFY</sequence>
<organism evidence="1 2">
    <name type="scientific">Paraburkholderia polaris</name>
    <dbReference type="NCBI Taxonomy" id="2728848"/>
    <lineage>
        <taxon>Bacteria</taxon>
        <taxon>Pseudomonadati</taxon>
        <taxon>Pseudomonadota</taxon>
        <taxon>Betaproteobacteria</taxon>
        <taxon>Burkholderiales</taxon>
        <taxon>Burkholderiaceae</taxon>
        <taxon>Paraburkholderia</taxon>
    </lineage>
</organism>
<keyword evidence="2" id="KW-1185">Reference proteome</keyword>
<evidence type="ECO:0000313" key="2">
    <source>
        <dbReference type="Proteomes" id="UP000544134"/>
    </source>
</evidence>
<gene>
    <name evidence="1" type="ORF">HHL24_24060</name>
</gene>